<evidence type="ECO:0000313" key="4">
    <source>
        <dbReference type="Proteomes" id="UP000485058"/>
    </source>
</evidence>
<feature type="non-terminal residue" evidence="3">
    <location>
        <position position="1"/>
    </location>
</feature>
<dbReference type="Pfam" id="PF01926">
    <property type="entry name" value="MMR_HSR1"/>
    <property type="match status" value="1"/>
</dbReference>
<dbReference type="Proteomes" id="UP000485058">
    <property type="component" value="Unassembled WGS sequence"/>
</dbReference>
<organism evidence="3 4">
    <name type="scientific">Haematococcus lacustris</name>
    <name type="common">Green alga</name>
    <name type="synonym">Haematococcus pluvialis</name>
    <dbReference type="NCBI Taxonomy" id="44745"/>
    <lineage>
        <taxon>Eukaryota</taxon>
        <taxon>Viridiplantae</taxon>
        <taxon>Chlorophyta</taxon>
        <taxon>core chlorophytes</taxon>
        <taxon>Chlorophyceae</taxon>
        <taxon>CS clade</taxon>
        <taxon>Chlamydomonadales</taxon>
        <taxon>Haematococcaceae</taxon>
        <taxon>Haematococcus</taxon>
    </lineage>
</organism>
<dbReference type="AlphaFoldDB" id="A0A6A0AIE8"/>
<proteinExistence type="predicted"/>
<dbReference type="SUPFAM" id="SSF52540">
    <property type="entry name" value="P-loop containing nucleoside triphosphate hydrolases"/>
    <property type="match status" value="1"/>
</dbReference>
<evidence type="ECO:0000259" key="2">
    <source>
        <dbReference type="Pfam" id="PF01926"/>
    </source>
</evidence>
<protein>
    <submittedName>
        <fullName evidence="3">OBG-type G domain-containing protein</fullName>
    </submittedName>
</protein>
<gene>
    <name evidence="3" type="ORF">HaLaN_31959</name>
</gene>
<dbReference type="EMBL" id="BLLF01006994">
    <property type="protein sequence ID" value="GFH32699.1"/>
    <property type="molecule type" value="Genomic_DNA"/>
</dbReference>
<accession>A0A6A0AIE8</accession>
<dbReference type="Gene3D" id="3.40.50.300">
    <property type="entry name" value="P-loop containing nucleotide triphosphate hydrolases"/>
    <property type="match status" value="1"/>
</dbReference>
<dbReference type="InterPro" id="IPR027417">
    <property type="entry name" value="P-loop_NTPase"/>
</dbReference>
<feature type="region of interest" description="Disordered" evidence="1">
    <location>
        <begin position="64"/>
        <end position="83"/>
    </location>
</feature>
<evidence type="ECO:0000313" key="3">
    <source>
        <dbReference type="EMBL" id="GFH32699.1"/>
    </source>
</evidence>
<dbReference type="GO" id="GO:0005525">
    <property type="term" value="F:GTP binding"/>
    <property type="evidence" value="ECO:0007669"/>
    <property type="project" value="InterPro"/>
</dbReference>
<dbReference type="InterPro" id="IPR006073">
    <property type="entry name" value="GTP-bd"/>
</dbReference>
<reference evidence="3 4" key="1">
    <citation type="submission" date="2020-02" db="EMBL/GenBank/DDBJ databases">
        <title>Draft genome sequence of Haematococcus lacustris strain NIES-144.</title>
        <authorList>
            <person name="Morimoto D."/>
            <person name="Nakagawa S."/>
            <person name="Yoshida T."/>
            <person name="Sawayama S."/>
        </authorList>
    </citation>
    <scope>NUCLEOTIDE SEQUENCE [LARGE SCALE GENOMIC DNA]</scope>
    <source>
        <strain evidence="3 4">NIES-144</strain>
    </source>
</reference>
<dbReference type="PANTHER" id="PTHR45759">
    <property type="entry name" value="NUCLEOLAR GTP-BINDING PROTEIN 1"/>
    <property type="match status" value="1"/>
</dbReference>
<feature type="domain" description="G" evidence="2">
    <location>
        <begin position="36"/>
        <end position="60"/>
    </location>
</feature>
<sequence>MCTLMKRQGPSLAYLEQVRQHMGRLPSIDPNTRSLLLCGYPNVGKSSMMNKLTKADVDVQASGAGGCRATGRRRSSLYAARSR</sequence>
<name>A0A6A0AIE8_HAELA</name>
<keyword evidence="4" id="KW-1185">Reference proteome</keyword>
<comment type="caution">
    <text evidence="3">The sequence shown here is derived from an EMBL/GenBank/DDBJ whole genome shotgun (WGS) entry which is preliminary data.</text>
</comment>
<evidence type="ECO:0000256" key="1">
    <source>
        <dbReference type="SAM" id="MobiDB-lite"/>
    </source>
</evidence>